<organism evidence="1 2">
    <name type="scientific">Actinokineospora bangkokensis</name>
    <dbReference type="NCBI Taxonomy" id="1193682"/>
    <lineage>
        <taxon>Bacteria</taxon>
        <taxon>Bacillati</taxon>
        <taxon>Actinomycetota</taxon>
        <taxon>Actinomycetes</taxon>
        <taxon>Pseudonocardiales</taxon>
        <taxon>Pseudonocardiaceae</taxon>
        <taxon>Actinokineospora</taxon>
    </lineage>
</organism>
<reference evidence="1 2" key="1">
    <citation type="submission" date="2016-10" db="EMBL/GenBank/DDBJ databases">
        <title>The Draft Genome Sequence of Actinokineospora bangkokensis 44EHWT reveals the biosynthetic pathway of antifungal compounds Thailandins with unusual extender unit butylmalonyl-CoA.</title>
        <authorList>
            <person name="Greule A."/>
            <person name="Intra B."/>
            <person name="Flemming S."/>
            <person name="Rommel M.G."/>
            <person name="Panbangred W."/>
            <person name="Bechthold A."/>
        </authorList>
    </citation>
    <scope>NUCLEOTIDE SEQUENCE [LARGE SCALE GENOMIC DNA]</scope>
    <source>
        <strain evidence="1 2">44EHW</strain>
    </source>
</reference>
<accession>A0A1Q9LE80</accession>
<gene>
    <name evidence="1" type="ORF">BJP25_03595</name>
</gene>
<proteinExistence type="predicted"/>
<sequence>MPYHEAADLDVYLEDSFVLGIEETPGVLRFRLDAVLTPEHPDWHPPHPGEQHCYVGAHLTFRACTRVEWISRTGATYTDASGEADHGNIDTMTRHPTHWHLTGDWGEVRVHTTEPPALEPIDLRR</sequence>
<evidence type="ECO:0000313" key="1">
    <source>
        <dbReference type="EMBL" id="OLR90326.1"/>
    </source>
</evidence>
<comment type="caution">
    <text evidence="1">The sequence shown here is derived from an EMBL/GenBank/DDBJ whole genome shotgun (WGS) entry which is preliminary data.</text>
</comment>
<dbReference type="Proteomes" id="UP000186040">
    <property type="component" value="Unassembled WGS sequence"/>
</dbReference>
<evidence type="ECO:0000313" key="2">
    <source>
        <dbReference type="Proteomes" id="UP000186040"/>
    </source>
</evidence>
<dbReference type="EMBL" id="MKQR01000028">
    <property type="protein sequence ID" value="OLR90326.1"/>
    <property type="molecule type" value="Genomic_DNA"/>
</dbReference>
<protein>
    <submittedName>
        <fullName evidence="1">Uncharacterized protein</fullName>
    </submittedName>
</protein>
<keyword evidence="2" id="KW-1185">Reference proteome</keyword>
<name>A0A1Q9LE80_9PSEU</name>
<dbReference type="AlphaFoldDB" id="A0A1Q9LE80"/>